<name>A0A926FBN1_9FIRM</name>
<gene>
    <name evidence="1" type="ORF">H8706_05445</name>
</gene>
<keyword evidence="2" id="KW-1185">Reference proteome</keyword>
<organism evidence="1 2">
    <name type="scientific">Qingrenia yutianensis</name>
    <dbReference type="NCBI Taxonomy" id="2763676"/>
    <lineage>
        <taxon>Bacteria</taxon>
        <taxon>Bacillati</taxon>
        <taxon>Bacillota</taxon>
        <taxon>Clostridia</taxon>
        <taxon>Eubacteriales</taxon>
        <taxon>Oscillospiraceae</taxon>
        <taxon>Qingrenia</taxon>
    </lineage>
</organism>
<comment type="caution">
    <text evidence="1">The sequence shown here is derived from an EMBL/GenBank/DDBJ whole genome shotgun (WGS) entry which is preliminary data.</text>
</comment>
<reference evidence="1" key="1">
    <citation type="submission" date="2020-08" db="EMBL/GenBank/DDBJ databases">
        <title>Genome public.</title>
        <authorList>
            <person name="Liu C."/>
            <person name="Sun Q."/>
        </authorList>
    </citation>
    <scope>NUCLEOTIDE SEQUENCE</scope>
    <source>
        <strain evidence="1">NSJ-50</strain>
    </source>
</reference>
<dbReference type="AlphaFoldDB" id="A0A926FBN1"/>
<sequence>MKKIQITQELFVKMLKYFYSDELEIDDYELNELYYDIKNGIDKKMDAISRRSYYTEYKTAETDAAREKARQKYLDAVGMHRDFRY</sequence>
<dbReference type="EMBL" id="JACRTE010000004">
    <property type="protein sequence ID" value="MBC8596312.1"/>
    <property type="molecule type" value="Genomic_DNA"/>
</dbReference>
<protein>
    <submittedName>
        <fullName evidence="1">Complexin-2</fullName>
    </submittedName>
</protein>
<proteinExistence type="predicted"/>
<dbReference type="RefSeq" id="WP_262431806.1">
    <property type="nucleotide sequence ID" value="NZ_JACRTE010000004.1"/>
</dbReference>
<evidence type="ECO:0000313" key="2">
    <source>
        <dbReference type="Proteomes" id="UP000647416"/>
    </source>
</evidence>
<accession>A0A926FBN1</accession>
<dbReference type="Proteomes" id="UP000647416">
    <property type="component" value="Unassembled WGS sequence"/>
</dbReference>
<evidence type="ECO:0000313" key="1">
    <source>
        <dbReference type="EMBL" id="MBC8596312.1"/>
    </source>
</evidence>